<organism evidence="2 3">
    <name type="scientific">Candidatus Cryptobacteroides excrementavium</name>
    <dbReference type="NCBI Taxonomy" id="2840759"/>
    <lineage>
        <taxon>Bacteria</taxon>
        <taxon>Pseudomonadati</taxon>
        <taxon>Bacteroidota</taxon>
        <taxon>Bacteroidia</taxon>
        <taxon>Bacteroidales</taxon>
        <taxon>Candidatus Cryptobacteroides</taxon>
    </lineage>
</organism>
<dbReference type="EMBL" id="JADILX010000129">
    <property type="protein sequence ID" value="MBO8486467.1"/>
    <property type="molecule type" value="Genomic_DNA"/>
</dbReference>
<reference evidence="2" key="1">
    <citation type="submission" date="2020-10" db="EMBL/GenBank/DDBJ databases">
        <authorList>
            <person name="Gilroy R."/>
        </authorList>
    </citation>
    <scope>NUCLEOTIDE SEQUENCE</scope>
    <source>
        <strain evidence="2">B2-16538</strain>
    </source>
</reference>
<dbReference type="AlphaFoldDB" id="A0A9D9NT05"/>
<dbReference type="Pfam" id="PF01336">
    <property type="entry name" value="tRNA_anti-codon"/>
    <property type="match status" value="1"/>
</dbReference>
<name>A0A9D9NT05_9BACT</name>
<dbReference type="CDD" id="cd03524">
    <property type="entry name" value="RPA2_OBF_family"/>
    <property type="match status" value="1"/>
</dbReference>
<dbReference type="GO" id="GO:0003676">
    <property type="term" value="F:nucleic acid binding"/>
    <property type="evidence" value="ECO:0007669"/>
    <property type="project" value="InterPro"/>
</dbReference>
<evidence type="ECO:0000313" key="2">
    <source>
        <dbReference type="EMBL" id="MBO8486467.1"/>
    </source>
</evidence>
<comment type="caution">
    <text evidence="2">The sequence shown here is derived from an EMBL/GenBank/DDBJ whole genome shotgun (WGS) entry which is preliminary data.</text>
</comment>
<sequence>PFTVTDAIQFIKDGGYSGNENASDKVYVEGEISQIKNSYDSEHESANYIISDGTNELEVYGGKYISGIHFNKEGLIKVGDEVIVYGQLTNYNGTYEFIANNYIYSLNGKTTVGADFDQTVPGGPWIYSHSFVAGLGGTFTIDNKTIDEALSYVWNFDVDYACMKASAYIEPTSYETESWLISPVIDLTSETSAYLTFEHATNFFNTSTLEDEATVWAKEDGTEGWSKLTGVTYPSSQGWTFVDAGDIDISSYAGKKIQIAFVYKSSSEKAGTWEVKNVVVKREADEVLPPVDVTEGSVILTFPDDNSASNGLTSGQYESEWEAKIGENTWKIYAFNNNNWGNDWTYIRCGRKSVASVATISTATAMPKLTAIDVTVDKITVSKVNSITLSIYSDATLSTAVVEGIEPRSALATGSMVFEIPAENQAADQYYKLTFDCPVAGSNGIIQISKVTYIAAE</sequence>
<evidence type="ECO:0000259" key="1">
    <source>
        <dbReference type="Pfam" id="PF01336"/>
    </source>
</evidence>
<dbReference type="NCBIfam" id="NF038128">
    <property type="entry name" value="choice_anch_J"/>
    <property type="match status" value="1"/>
</dbReference>
<dbReference type="Proteomes" id="UP000823750">
    <property type="component" value="Unassembled WGS sequence"/>
</dbReference>
<gene>
    <name evidence="2" type="ORF">IAB78_08615</name>
</gene>
<evidence type="ECO:0000313" key="3">
    <source>
        <dbReference type="Proteomes" id="UP000823750"/>
    </source>
</evidence>
<protein>
    <submittedName>
        <fullName evidence="2">Choice-of-anchor J domain-containing protein</fullName>
    </submittedName>
</protein>
<proteinExistence type="predicted"/>
<reference evidence="2" key="2">
    <citation type="journal article" date="2021" name="PeerJ">
        <title>Extensive microbial diversity within the chicken gut microbiome revealed by metagenomics and culture.</title>
        <authorList>
            <person name="Gilroy R."/>
            <person name="Ravi A."/>
            <person name="Getino M."/>
            <person name="Pursley I."/>
            <person name="Horton D.L."/>
            <person name="Alikhan N.F."/>
            <person name="Baker D."/>
            <person name="Gharbi K."/>
            <person name="Hall N."/>
            <person name="Watson M."/>
            <person name="Adriaenssens E.M."/>
            <person name="Foster-Nyarko E."/>
            <person name="Jarju S."/>
            <person name="Secka A."/>
            <person name="Antonio M."/>
            <person name="Oren A."/>
            <person name="Chaudhuri R.R."/>
            <person name="La Ragione R."/>
            <person name="Hildebrand F."/>
            <person name="Pallen M.J."/>
        </authorList>
    </citation>
    <scope>NUCLEOTIDE SEQUENCE</scope>
    <source>
        <strain evidence="2">B2-16538</strain>
    </source>
</reference>
<accession>A0A9D9NT05</accession>
<feature type="non-terminal residue" evidence="2">
    <location>
        <position position="1"/>
    </location>
</feature>
<dbReference type="InterPro" id="IPR004365">
    <property type="entry name" value="NA-bd_OB_tRNA"/>
</dbReference>
<feature type="domain" description="OB" evidence="1">
    <location>
        <begin position="26"/>
        <end position="102"/>
    </location>
</feature>